<dbReference type="PANTHER" id="PTHR11439:SF470">
    <property type="entry name" value="CYSTEINE-RICH RLK (RECEPTOR-LIKE PROTEIN KINASE) 8"/>
    <property type="match status" value="1"/>
</dbReference>
<dbReference type="EMBL" id="UZAU01000810">
    <property type="status" value="NOT_ANNOTATED_CDS"/>
    <property type="molecule type" value="Genomic_DNA"/>
</dbReference>
<evidence type="ECO:0000256" key="1">
    <source>
        <dbReference type="SAM" id="MobiDB-lite"/>
    </source>
</evidence>
<dbReference type="Gene3D" id="3.30.420.10">
    <property type="entry name" value="Ribonuclease H-like superfamily/Ribonuclease H"/>
    <property type="match status" value="1"/>
</dbReference>
<keyword evidence="4" id="KW-1185">Reference proteome</keyword>
<proteinExistence type="predicted"/>
<feature type="compositionally biased region" description="Polar residues" evidence="1">
    <location>
        <begin position="17"/>
        <end position="35"/>
    </location>
</feature>
<dbReference type="Gramene" id="evm.model.10.714">
    <property type="protein sequence ID" value="cds.evm.model.10.714"/>
    <property type="gene ID" value="evm.TU.10.714"/>
</dbReference>
<evidence type="ECO:0000259" key="2">
    <source>
        <dbReference type="Pfam" id="PF07727"/>
    </source>
</evidence>
<sequence length="604" mass="67546">MARSGGAQTRNTRDTVNKSNESNQYSVLGENSRSKTANDLSNPFFLSNGDNPVAILVPKILTESENYSVSSDAENSSNNSTGQFVGVVQPFRSKYNCTHCGIPGSISSNRNLMPNLSFSQFIQLVQTQFGKVIKGFRSDNAKELRFNELFSKLGIVHHHSCVQRPQQNSVVEKKHQHLLSVARALLFQSLVSINRTPTRNLKRMKAFPSQRCSIHEHIFPFVTSKHLPTAYDNFFSQVHVLSHYTPNYPEPEFAHNSTPAQDPAHVILPEQVSNPVTPTDQVPAAVIESEQVPGPFVITRTGRSTHKPSYLNDYHCFLVANAFTPSFQGKSVTLYPLSEVVSYQRLSPAFRATVLAISSLFEPKLFSQAHGIPEWDNAMDTEIDAHENNDTWIVARLVAKGYNQQEGIDYANTFTPFTKLVTVKRVIAFAAIKGWYVHKLDVNNAFLHGDLKEYVYMTLPQGYKPKGELPHNPVCKLKKSLRIVGKLQCFTITRLGISYSVNTLSQFLLVPRATHMNAALRVLQHVKATPGRGIYFAVDSEVKLRAYTDLDWAACPDTKRSTKGFSIFIGDSIISWRSKKQHTISSSSAKAEYRAMANTTCEIV</sequence>
<feature type="region of interest" description="Disordered" evidence="1">
    <location>
        <begin position="1"/>
        <end position="35"/>
    </location>
</feature>
<accession>A0A803QQ29</accession>
<feature type="domain" description="Reverse transcriptase Ty1/copia-type" evidence="2">
    <location>
        <begin position="392"/>
        <end position="481"/>
    </location>
</feature>
<evidence type="ECO:0000313" key="4">
    <source>
        <dbReference type="Proteomes" id="UP000596661"/>
    </source>
</evidence>
<dbReference type="SUPFAM" id="SSF53098">
    <property type="entry name" value="Ribonuclease H-like"/>
    <property type="match status" value="1"/>
</dbReference>
<dbReference type="Pfam" id="PF07727">
    <property type="entry name" value="RVT_2"/>
    <property type="match status" value="1"/>
</dbReference>
<dbReference type="EnsemblPlants" id="evm.model.10.714">
    <property type="protein sequence ID" value="cds.evm.model.10.714"/>
    <property type="gene ID" value="evm.TU.10.714"/>
</dbReference>
<dbReference type="InterPro" id="IPR036397">
    <property type="entry name" value="RNaseH_sf"/>
</dbReference>
<dbReference type="Proteomes" id="UP000596661">
    <property type="component" value="Unassembled WGS sequence"/>
</dbReference>
<dbReference type="GO" id="GO:0003676">
    <property type="term" value="F:nucleic acid binding"/>
    <property type="evidence" value="ECO:0007669"/>
    <property type="project" value="InterPro"/>
</dbReference>
<dbReference type="CDD" id="cd09272">
    <property type="entry name" value="RNase_HI_RT_Ty1"/>
    <property type="match status" value="1"/>
</dbReference>
<dbReference type="PANTHER" id="PTHR11439">
    <property type="entry name" value="GAG-POL-RELATED RETROTRANSPOSON"/>
    <property type="match status" value="1"/>
</dbReference>
<protein>
    <recommendedName>
        <fullName evidence="2">Reverse transcriptase Ty1/copia-type domain-containing protein</fullName>
    </recommendedName>
</protein>
<evidence type="ECO:0000313" key="3">
    <source>
        <dbReference type="EnsemblPlants" id="cds.evm.model.10.714"/>
    </source>
</evidence>
<feature type="compositionally biased region" description="Polar residues" evidence="1">
    <location>
        <begin position="1"/>
        <end position="10"/>
    </location>
</feature>
<reference evidence="3" key="1">
    <citation type="submission" date="2021-03" db="UniProtKB">
        <authorList>
            <consortium name="EnsemblPlants"/>
        </authorList>
    </citation>
    <scope>IDENTIFICATION</scope>
</reference>
<dbReference type="InterPro" id="IPR013103">
    <property type="entry name" value="RVT_2"/>
</dbReference>
<dbReference type="InterPro" id="IPR012337">
    <property type="entry name" value="RNaseH-like_sf"/>
</dbReference>
<dbReference type="OMA" id="INRIPTH"/>
<name>A0A803QQ29_CANSA</name>
<dbReference type="AlphaFoldDB" id="A0A803QQ29"/>
<organism evidence="3 4">
    <name type="scientific">Cannabis sativa</name>
    <name type="common">Hemp</name>
    <name type="synonym">Marijuana</name>
    <dbReference type="NCBI Taxonomy" id="3483"/>
    <lineage>
        <taxon>Eukaryota</taxon>
        <taxon>Viridiplantae</taxon>
        <taxon>Streptophyta</taxon>
        <taxon>Embryophyta</taxon>
        <taxon>Tracheophyta</taxon>
        <taxon>Spermatophyta</taxon>
        <taxon>Magnoliopsida</taxon>
        <taxon>eudicotyledons</taxon>
        <taxon>Gunneridae</taxon>
        <taxon>Pentapetalae</taxon>
        <taxon>rosids</taxon>
        <taxon>fabids</taxon>
        <taxon>Rosales</taxon>
        <taxon>Cannabaceae</taxon>
        <taxon>Cannabis</taxon>
    </lineage>
</organism>